<dbReference type="VEuPathDB" id="TriTrypDB:TCDM_12965"/>
<feature type="compositionally biased region" description="Basic residues" evidence="1">
    <location>
        <begin position="34"/>
        <end position="53"/>
    </location>
</feature>
<evidence type="ECO:0000313" key="3">
    <source>
        <dbReference type="Proteomes" id="UP000017861"/>
    </source>
</evidence>
<protein>
    <submittedName>
        <fullName evidence="2">Uncharacterized protein</fullName>
    </submittedName>
</protein>
<dbReference type="AlphaFoldDB" id="V5CJN3"/>
<organism evidence="2 3">
    <name type="scientific">Trypanosoma cruzi Dm28c</name>
    <dbReference type="NCBI Taxonomy" id="1416333"/>
    <lineage>
        <taxon>Eukaryota</taxon>
        <taxon>Discoba</taxon>
        <taxon>Euglenozoa</taxon>
        <taxon>Kinetoplastea</taxon>
        <taxon>Metakinetoplastina</taxon>
        <taxon>Trypanosomatida</taxon>
        <taxon>Trypanosomatidae</taxon>
        <taxon>Trypanosoma</taxon>
        <taxon>Schizotrypanum</taxon>
    </lineage>
</organism>
<proteinExistence type="predicted"/>
<feature type="region of interest" description="Disordered" evidence="1">
    <location>
        <begin position="1"/>
        <end position="55"/>
    </location>
</feature>
<accession>V5CJN3</accession>
<reference evidence="2 3" key="1">
    <citation type="journal article" date="2014" name="Genome Announc.">
        <title>Trypanosoma cruzi Clone Dm28c Draft Genome Sequence.</title>
        <authorList>
            <person name="Grisard E.C."/>
            <person name="Teixeira S.M."/>
            <person name="de Almeida L.G."/>
            <person name="Stoco P.H."/>
            <person name="Gerber A.L."/>
            <person name="Talavera-Lopez C."/>
            <person name="Lima O.C."/>
            <person name="Andersson B."/>
            <person name="de Vasconcelos A.T."/>
        </authorList>
    </citation>
    <scope>NUCLEOTIDE SEQUENCE [LARGE SCALE GENOMIC DNA]</scope>
    <source>
        <strain evidence="2 3">Dm28c</strain>
    </source>
</reference>
<evidence type="ECO:0000256" key="1">
    <source>
        <dbReference type="SAM" id="MobiDB-lite"/>
    </source>
</evidence>
<name>V5CJN3_TRYCR</name>
<comment type="caution">
    <text evidence="2">The sequence shown here is derived from an EMBL/GenBank/DDBJ whole genome shotgun (WGS) entry which is preliminary data.</text>
</comment>
<dbReference type="Proteomes" id="UP000017861">
    <property type="component" value="Unassembled WGS sequence"/>
</dbReference>
<feature type="compositionally biased region" description="Low complexity" evidence="1">
    <location>
        <begin position="22"/>
        <end position="33"/>
    </location>
</feature>
<evidence type="ECO:0000313" key="2">
    <source>
        <dbReference type="EMBL" id="ESS55556.1"/>
    </source>
</evidence>
<feature type="compositionally biased region" description="Basic residues" evidence="1">
    <location>
        <begin position="10"/>
        <end position="19"/>
    </location>
</feature>
<sequence length="93" mass="10276">MRPSTAAAAHRAHHTRRKSDSRCALPSPSLPSCPRKKAAATRNRQRTPQKKHQNPLQCALCACIWLCVPADTRGKEVKTGAEHVKGRTKKTVQ</sequence>
<dbReference type="EMBL" id="AYLP01000776">
    <property type="protein sequence ID" value="ESS55556.1"/>
    <property type="molecule type" value="Genomic_DNA"/>
</dbReference>
<gene>
    <name evidence="2" type="ORF">TCDM_12965</name>
</gene>